<dbReference type="InterPro" id="IPR037523">
    <property type="entry name" value="VOC_core"/>
</dbReference>
<organism evidence="2">
    <name type="scientific">Ruegeria sp. PrR005</name>
    <dbReference type="NCBI Taxonomy" id="2706882"/>
    <lineage>
        <taxon>Bacteria</taxon>
        <taxon>Pseudomonadati</taxon>
        <taxon>Pseudomonadota</taxon>
        <taxon>Alphaproteobacteria</taxon>
        <taxon>Rhodobacterales</taxon>
        <taxon>Roseobacteraceae</taxon>
        <taxon>Ruegeria</taxon>
    </lineage>
</organism>
<dbReference type="AlphaFoldDB" id="A0A6B2NTD1"/>
<name>A0A6B2NTD1_9RHOB</name>
<accession>A0A6B2NTD1</accession>
<dbReference type="CDD" id="cd06587">
    <property type="entry name" value="VOC"/>
    <property type="match status" value="1"/>
</dbReference>
<dbReference type="Pfam" id="PF00903">
    <property type="entry name" value="Glyoxalase"/>
    <property type="match status" value="1"/>
</dbReference>
<evidence type="ECO:0000259" key="1">
    <source>
        <dbReference type="PROSITE" id="PS51819"/>
    </source>
</evidence>
<dbReference type="PROSITE" id="PS51819">
    <property type="entry name" value="VOC"/>
    <property type="match status" value="1"/>
</dbReference>
<dbReference type="Gene3D" id="3.10.180.10">
    <property type="entry name" value="2,3-Dihydroxybiphenyl 1,2-Dioxygenase, domain 1"/>
    <property type="match status" value="2"/>
</dbReference>
<dbReference type="InterPro" id="IPR004360">
    <property type="entry name" value="Glyas_Fos-R_dOase_dom"/>
</dbReference>
<dbReference type="EMBL" id="JAAGOX010000022">
    <property type="protein sequence ID" value="NDW45857.1"/>
    <property type="molecule type" value="Genomic_DNA"/>
</dbReference>
<dbReference type="SUPFAM" id="SSF54593">
    <property type="entry name" value="Glyoxalase/Bleomycin resistance protein/Dihydroxybiphenyl dioxygenase"/>
    <property type="match status" value="1"/>
</dbReference>
<protein>
    <submittedName>
        <fullName evidence="2">VOC family protein</fullName>
    </submittedName>
</protein>
<gene>
    <name evidence="2" type="ORF">G0P99_12895</name>
</gene>
<dbReference type="InterPro" id="IPR029068">
    <property type="entry name" value="Glyas_Bleomycin-R_OHBP_Dase"/>
</dbReference>
<dbReference type="RefSeq" id="WP_164130406.1">
    <property type="nucleotide sequence ID" value="NZ_JAAGOX010000022.1"/>
</dbReference>
<comment type="caution">
    <text evidence="2">The sequence shown here is derived from an EMBL/GenBank/DDBJ whole genome shotgun (WGS) entry which is preliminary data.</text>
</comment>
<reference evidence="2" key="1">
    <citation type="submission" date="2020-02" db="EMBL/GenBank/DDBJ databases">
        <title>Delineation of the pyrene-degrading pathway in Roseobacter clade bacteria by genomic analysis.</title>
        <authorList>
            <person name="Zhou H."/>
            <person name="Wang H."/>
        </authorList>
    </citation>
    <scope>NUCLEOTIDE SEQUENCE</scope>
    <source>
        <strain evidence="2">PrR005</strain>
    </source>
</reference>
<evidence type="ECO:0000313" key="2">
    <source>
        <dbReference type="EMBL" id="NDW45857.1"/>
    </source>
</evidence>
<sequence length="245" mass="26378">MRLAALHLRAADAAALAGFYRDTLGMTAGKRGEAWHVGYGGPDADLILHAGGGGYQHDRGQCYWKIGITLPDVDLAVQALRAQGVAVSDPRQFGDIGYLCHLTDPEGFVIELLQQDFEGNRPPGAADPSAPFAAATLAHITLRSGDIARDEAICRGLGMTLLSVQEVVDYEFDLFFFGFSTETPPDPDLWSVTNREWLWKRPYTLIEFQHVEGAEFAPAPALAGIGVEGLTATGLDLRGTPLLPS</sequence>
<proteinExistence type="predicted"/>
<feature type="domain" description="VOC" evidence="1">
    <location>
        <begin position="2"/>
        <end position="115"/>
    </location>
</feature>